<name>A0A336MQ95_CULSO</name>
<dbReference type="EMBL" id="UFQT01002128">
    <property type="protein sequence ID" value="SSX32724.1"/>
    <property type="molecule type" value="Genomic_DNA"/>
</dbReference>
<proteinExistence type="predicted"/>
<gene>
    <name evidence="1" type="primary">CSON005336</name>
</gene>
<organism evidence="1">
    <name type="scientific">Culicoides sonorensis</name>
    <name type="common">Biting midge</name>
    <dbReference type="NCBI Taxonomy" id="179676"/>
    <lineage>
        <taxon>Eukaryota</taxon>
        <taxon>Metazoa</taxon>
        <taxon>Ecdysozoa</taxon>
        <taxon>Arthropoda</taxon>
        <taxon>Hexapoda</taxon>
        <taxon>Insecta</taxon>
        <taxon>Pterygota</taxon>
        <taxon>Neoptera</taxon>
        <taxon>Endopterygota</taxon>
        <taxon>Diptera</taxon>
        <taxon>Nematocera</taxon>
        <taxon>Chironomoidea</taxon>
        <taxon>Ceratopogonidae</taxon>
        <taxon>Ceratopogoninae</taxon>
        <taxon>Culicoides</taxon>
        <taxon>Monoculicoides</taxon>
    </lineage>
</organism>
<evidence type="ECO:0000313" key="1">
    <source>
        <dbReference type="EMBL" id="SSX32724.1"/>
    </source>
</evidence>
<accession>A0A336MQ95</accession>
<sequence>MTSKSAQARIKHERLCKYIQKASKFEFNDPKHKHFWKTSIDELEEESKEYDLSACLPKKLHARVSKIIPIIPLEEDKFEEEKEIEIPDDYVNATENELDEFDLDKDAINKLTEMQQDYEAKEVLDLKLEKETVKRKPNTFAANWMVDYFRKHNQERVIWQTKLYEKKRRFEDKPLFEQVEELTDLSAKSFVTWLNELGQEKSEVTEEMIKKLFSIGIEEGVSKALKFGSTHTKVIPDTLATYWNIPKKAFGYEIERARHREKMYRTKPDKKIAFGKTLPMDLRHQNELFDEPEIIPPVFRKIRTFEGIFKGITHLTSIGLLVEYLKENPNIERPKHLIDLGLFEEKKIETESQKTPQKSLFESAKQ</sequence>
<dbReference type="AlphaFoldDB" id="A0A336MQ95"/>
<reference evidence="1" key="1">
    <citation type="submission" date="2018-07" db="EMBL/GenBank/DDBJ databases">
        <authorList>
            <person name="Quirk P.G."/>
            <person name="Krulwich T.A."/>
        </authorList>
    </citation>
    <scope>NUCLEOTIDE SEQUENCE</scope>
</reference>
<dbReference type="OMA" id="ARIKHER"/>
<protein>
    <submittedName>
        <fullName evidence="1">CSON005336 protein</fullName>
    </submittedName>
</protein>
<dbReference type="VEuPathDB" id="VectorBase:CSON005336"/>